<dbReference type="InterPro" id="IPR022634">
    <property type="entry name" value="DNA_polIII_beta_N"/>
</dbReference>
<dbReference type="InterPro" id="IPR046938">
    <property type="entry name" value="DNA_clamp_sf"/>
</dbReference>
<keyword evidence="9" id="KW-0238">DNA-binding</keyword>
<dbReference type="Pfam" id="PF02768">
    <property type="entry name" value="DNA_pol3_beta_3"/>
    <property type="match status" value="1"/>
</dbReference>
<reference evidence="14" key="1">
    <citation type="submission" date="2020-10" db="EMBL/GenBank/DDBJ databases">
        <authorList>
            <person name="Gilroy R."/>
        </authorList>
    </citation>
    <scope>NUCLEOTIDE SEQUENCE</scope>
    <source>
        <strain evidence="14">B1-8020</strain>
    </source>
</reference>
<evidence type="ECO:0000256" key="5">
    <source>
        <dbReference type="ARBA" id="ARBA00022679"/>
    </source>
</evidence>
<evidence type="ECO:0000256" key="2">
    <source>
        <dbReference type="ARBA" id="ARBA00010752"/>
    </source>
</evidence>
<evidence type="ECO:0000256" key="7">
    <source>
        <dbReference type="ARBA" id="ARBA00022705"/>
    </source>
</evidence>
<dbReference type="GO" id="GO:0008408">
    <property type="term" value="F:3'-5' exonuclease activity"/>
    <property type="evidence" value="ECO:0007669"/>
    <property type="project" value="InterPro"/>
</dbReference>
<dbReference type="Gene3D" id="3.10.150.10">
    <property type="entry name" value="DNA Polymerase III, subunit A, domain 2"/>
    <property type="match status" value="1"/>
</dbReference>
<dbReference type="Proteomes" id="UP000823604">
    <property type="component" value="Unassembled WGS sequence"/>
</dbReference>
<evidence type="ECO:0000259" key="13">
    <source>
        <dbReference type="Pfam" id="PF02768"/>
    </source>
</evidence>
<dbReference type="GO" id="GO:0003677">
    <property type="term" value="F:DNA binding"/>
    <property type="evidence" value="ECO:0007669"/>
    <property type="project" value="UniProtKB-KW"/>
</dbReference>
<dbReference type="Pfam" id="PF00712">
    <property type="entry name" value="DNA_pol3_beta"/>
    <property type="match status" value="1"/>
</dbReference>
<keyword evidence="5" id="KW-0808">Transferase</keyword>
<comment type="subcellular location">
    <subcellularLocation>
        <location evidence="1">Cytoplasm</location>
    </subcellularLocation>
</comment>
<reference evidence="14" key="2">
    <citation type="journal article" date="2021" name="PeerJ">
        <title>Extensive microbial diversity within the chicken gut microbiome revealed by metagenomics and culture.</title>
        <authorList>
            <person name="Gilroy R."/>
            <person name="Ravi A."/>
            <person name="Getino M."/>
            <person name="Pursley I."/>
            <person name="Horton D.L."/>
            <person name="Alikhan N.F."/>
            <person name="Baker D."/>
            <person name="Gharbi K."/>
            <person name="Hall N."/>
            <person name="Watson M."/>
            <person name="Adriaenssens E.M."/>
            <person name="Foster-Nyarko E."/>
            <person name="Jarju S."/>
            <person name="Secka A."/>
            <person name="Antonio M."/>
            <person name="Oren A."/>
            <person name="Chaudhuri R.R."/>
            <person name="La Ragione R."/>
            <person name="Hildebrand F."/>
            <person name="Pallen M.J."/>
        </authorList>
    </citation>
    <scope>NUCLEOTIDE SEQUENCE</scope>
    <source>
        <strain evidence="14">B1-8020</strain>
    </source>
</reference>
<evidence type="ECO:0000313" key="14">
    <source>
        <dbReference type="EMBL" id="MBO8472531.1"/>
    </source>
</evidence>
<comment type="similarity">
    <text evidence="2">Belongs to the beta sliding clamp family.</text>
</comment>
<dbReference type="GO" id="GO:0009360">
    <property type="term" value="C:DNA polymerase III complex"/>
    <property type="evidence" value="ECO:0007669"/>
    <property type="project" value="InterPro"/>
</dbReference>
<evidence type="ECO:0000256" key="1">
    <source>
        <dbReference type="ARBA" id="ARBA00004496"/>
    </source>
</evidence>
<evidence type="ECO:0000256" key="9">
    <source>
        <dbReference type="ARBA" id="ARBA00023125"/>
    </source>
</evidence>
<dbReference type="InterPro" id="IPR001001">
    <property type="entry name" value="DNA_polIII_beta"/>
</dbReference>
<keyword evidence="4" id="KW-0963">Cytoplasm</keyword>
<dbReference type="PANTHER" id="PTHR30478:SF0">
    <property type="entry name" value="BETA SLIDING CLAMP"/>
    <property type="match status" value="1"/>
</dbReference>
<dbReference type="GO" id="GO:0003887">
    <property type="term" value="F:DNA-directed DNA polymerase activity"/>
    <property type="evidence" value="ECO:0007669"/>
    <property type="project" value="UniProtKB-KW"/>
</dbReference>
<dbReference type="InterPro" id="IPR022635">
    <property type="entry name" value="DNA_polIII_beta_C"/>
</dbReference>
<evidence type="ECO:0000256" key="4">
    <source>
        <dbReference type="ARBA" id="ARBA00022490"/>
    </source>
</evidence>
<dbReference type="Gene3D" id="3.70.10.10">
    <property type="match status" value="1"/>
</dbReference>
<dbReference type="GO" id="GO:0006271">
    <property type="term" value="P:DNA strand elongation involved in DNA replication"/>
    <property type="evidence" value="ECO:0007669"/>
    <property type="project" value="TreeGrafter"/>
</dbReference>
<keyword evidence="6" id="KW-0548">Nucleotidyltransferase</keyword>
<evidence type="ECO:0000256" key="3">
    <source>
        <dbReference type="ARBA" id="ARBA00021035"/>
    </source>
</evidence>
<gene>
    <name evidence="14" type="ORF">IAB81_02745</name>
</gene>
<dbReference type="PANTHER" id="PTHR30478">
    <property type="entry name" value="DNA POLYMERASE III SUBUNIT BETA"/>
    <property type="match status" value="1"/>
</dbReference>
<organism evidence="14 15">
    <name type="scientific">Candidatus Merdivivens pullicola</name>
    <dbReference type="NCBI Taxonomy" id="2840872"/>
    <lineage>
        <taxon>Bacteria</taxon>
        <taxon>Pseudomonadati</taxon>
        <taxon>Bacteroidota</taxon>
        <taxon>Bacteroidia</taxon>
        <taxon>Bacteroidales</taxon>
        <taxon>Muribaculaceae</taxon>
        <taxon>Muribaculaceae incertae sedis</taxon>
        <taxon>Candidatus Merdivivens</taxon>
    </lineage>
</organism>
<dbReference type="SUPFAM" id="SSF55979">
    <property type="entry name" value="DNA clamp"/>
    <property type="match status" value="3"/>
</dbReference>
<dbReference type="CDD" id="cd00140">
    <property type="entry name" value="beta_clamp"/>
    <property type="match status" value="1"/>
</dbReference>
<evidence type="ECO:0000259" key="12">
    <source>
        <dbReference type="Pfam" id="PF00712"/>
    </source>
</evidence>
<name>A0A9D9NG26_9BACT</name>
<comment type="caution">
    <text evidence="14">The sequence shown here is derived from an EMBL/GenBank/DDBJ whole genome shotgun (WGS) entry which is preliminary data.</text>
</comment>
<dbReference type="EMBL" id="JADIMA010000028">
    <property type="protein sequence ID" value="MBO8472531.1"/>
    <property type="molecule type" value="Genomic_DNA"/>
</dbReference>
<sequence length="369" mass="40259">MKTNIELKGFVEALETGGQMAGRNRTLPILDCVRLTLKEDVLRIVSFNGETGISCPVKVLSTEGDMSVCVDFRSLLQPLRMLNDEVVSIIVDGEDANAVRIEHGNGELKFPALPAVDFPEFGKEEVKSTFMMDGDVLRRWMSLSGKFVADDELRPVMNCMYLYAGNGRCGFCATDSHGLITEETANESCTEETSLLMHSSVFSPAARCFRKSQSVKVRVCDNGAFLSADGVSLYFRKTAGKFPNFRSVIPTESTFSVKADTQELSRNISLAMACSDKTTSIGMSFSDDGMMKISAEDTLAGKSSVTEIHFEESTQPLSIHMKGTYMLSALSAIEGGEARISFISEKRPVMFTPAEGEGPTAIVMPIFGK</sequence>
<keyword evidence="7" id="KW-0235">DNA replication</keyword>
<evidence type="ECO:0000313" key="15">
    <source>
        <dbReference type="Proteomes" id="UP000823604"/>
    </source>
</evidence>
<evidence type="ECO:0000256" key="6">
    <source>
        <dbReference type="ARBA" id="ARBA00022695"/>
    </source>
</evidence>
<accession>A0A9D9NG26</accession>
<dbReference type="SMART" id="SM00480">
    <property type="entry name" value="POL3Bc"/>
    <property type="match status" value="1"/>
</dbReference>
<evidence type="ECO:0000256" key="11">
    <source>
        <dbReference type="ARBA" id="ARBA00033276"/>
    </source>
</evidence>
<dbReference type="AlphaFoldDB" id="A0A9D9NG26"/>
<evidence type="ECO:0000256" key="8">
    <source>
        <dbReference type="ARBA" id="ARBA00022932"/>
    </source>
</evidence>
<feature type="domain" description="DNA polymerase III beta sliding clamp N-terminal" evidence="12">
    <location>
        <begin position="1"/>
        <end position="120"/>
    </location>
</feature>
<dbReference type="GO" id="GO:0005737">
    <property type="term" value="C:cytoplasm"/>
    <property type="evidence" value="ECO:0007669"/>
    <property type="project" value="UniProtKB-SubCell"/>
</dbReference>
<keyword evidence="8" id="KW-0239">DNA-directed DNA polymerase</keyword>
<evidence type="ECO:0000256" key="10">
    <source>
        <dbReference type="ARBA" id="ARBA00030988"/>
    </source>
</evidence>
<protein>
    <recommendedName>
        <fullName evidence="3">Beta sliding clamp</fullName>
    </recommendedName>
    <alternativeName>
        <fullName evidence="11">Beta-clamp processivity factor</fullName>
    </alternativeName>
    <alternativeName>
        <fullName evidence="10">DNA polymerase III beta sliding clamp subunit</fullName>
    </alternativeName>
</protein>
<feature type="domain" description="DNA polymerase III beta sliding clamp C-terminal" evidence="13">
    <location>
        <begin position="246"/>
        <end position="366"/>
    </location>
</feature>
<proteinExistence type="inferred from homology"/>